<sequence>HERIFGKGSTPPTERLGRGQVVNDLMPMPPEQGPPLPRKLGLKWPWQK</sequence>
<feature type="non-terminal residue" evidence="2">
    <location>
        <position position="1"/>
    </location>
</feature>
<protein>
    <submittedName>
        <fullName evidence="2">Uncharacterized protein</fullName>
    </submittedName>
</protein>
<dbReference type="EMBL" id="BART01021153">
    <property type="protein sequence ID" value="GAG96783.1"/>
    <property type="molecule type" value="Genomic_DNA"/>
</dbReference>
<feature type="compositionally biased region" description="Pro residues" evidence="1">
    <location>
        <begin position="27"/>
        <end position="37"/>
    </location>
</feature>
<comment type="caution">
    <text evidence="2">The sequence shown here is derived from an EMBL/GenBank/DDBJ whole genome shotgun (WGS) entry which is preliminary data.</text>
</comment>
<proteinExistence type="predicted"/>
<accession>X1CKN8</accession>
<organism evidence="2">
    <name type="scientific">marine sediment metagenome</name>
    <dbReference type="NCBI Taxonomy" id="412755"/>
    <lineage>
        <taxon>unclassified sequences</taxon>
        <taxon>metagenomes</taxon>
        <taxon>ecological metagenomes</taxon>
    </lineage>
</organism>
<gene>
    <name evidence="2" type="ORF">S01H4_39111</name>
</gene>
<name>X1CKN8_9ZZZZ</name>
<dbReference type="AlphaFoldDB" id="X1CKN8"/>
<feature type="region of interest" description="Disordered" evidence="1">
    <location>
        <begin position="26"/>
        <end position="48"/>
    </location>
</feature>
<evidence type="ECO:0000313" key="2">
    <source>
        <dbReference type="EMBL" id="GAG96783.1"/>
    </source>
</evidence>
<reference evidence="2" key="1">
    <citation type="journal article" date="2014" name="Front. Microbiol.">
        <title>High frequency of phylogenetically diverse reductive dehalogenase-homologous genes in deep subseafloor sedimentary metagenomes.</title>
        <authorList>
            <person name="Kawai M."/>
            <person name="Futagami T."/>
            <person name="Toyoda A."/>
            <person name="Takaki Y."/>
            <person name="Nishi S."/>
            <person name="Hori S."/>
            <person name="Arai W."/>
            <person name="Tsubouchi T."/>
            <person name="Morono Y."/>
            <person name="Uchiyama I."/>
            <person name="Ito T."/>
            <person name="Fujiyama A."/>
            <person name="Inagaki F."/>
            <person name="Takami H."/>
        </authorList>
    </citation>
    <scope>NUCLEOTIDE SEQUENCE</scope>
    <source>
        <strain evidence="2">Expedition CK06-06</strain>
    </source>
</reference>
<evidence type="ECO:0000256" key="1">
    <source>
        <dbReference type="SAM" id="MobiDB-lite"/>
    </source>
</evidence>